<dbReference type="GO" id="GO:0003700">
    <property type="term" value="F:DNA-binding transcription factor activity"/>
    <property type="evidence" value="ECO:0007669"/>
    <property type="project" value="InterPro"/>
</dbReference>
<feature type="region of interest" description="Disordered" evidence="9">
    <location>
        <begin position="306"/>
        <end position="373"/>
    </location>
</feature>
<dbReference type="InterPro" id="IPR036388">
    <property type="entry name" value="WH-like_DNA-bd_sf"/>
</dbReference>
<keyword evidence="7" id="KW-0539">Nucleus</keyword>
<dbReference type="PROSITE" id="PS00434">
    <property type="entry name" value="HSF_DOMAIN"/>
    <property type="match status" value="1"/>
</dbReference>
<evidence type="ECO:0000256" key="3">
    <source>
        <dbReference type="ARBA" id="ARBA00022553"/>
    </source>
</evidence>
<evidence type="ECO:0000256" key="1">
    <source>
        <dbReference type="ARBA" id="ARBA00004123"/>
    </source>
</evidence>
<keyword evidence="3" id="KW-0597">Phosphoprotein</keyword>
<evidence type="ECO:0000256" key="5">
    <source>
        <dbReference type="ARBA" id="ARBA00023125"/>
    </source>
</evidence>
<evidence type="ECO:0000256" key="6">
    <source>
        <dbReference type="ARBA" id="ARBA00023163"/>
    </source>
</evidence>
<reference evidence="12" key="1">
    <citation type="journal article" date="2013" name="Science">
        <title>Gene transfer from bacteria and archaea facilitated evolution of an extremophilic eukaryote.</title>
        <authorList>
            <person name="Schonknecht G."/>
            <person name="Chen W.H."/>
            <person name="Ternes C.M."/>
            <person name="Barbier G.G."/>
            <person name="Shrestha R.P."/>
            <person name="Stanke M."/>
            <person name="Brautigam A."/>
            <person name="Baker B.J."/>
            <person name="Banfield J.F."/>
            <person name="Garavito R.M."/>
            <person name="Carr K."/>
            <person name="Wilkerson C."/>
            <person name="Rensing S.A."/>
            <person name="Gagneul D."/>
            <person name="Dickenson N.E."/>
            <person name="Oesterhelt C."/>
            <person name="Lercher M.J."/>
            <person name="Weber A.P."/>
        </authorList>
    </citation>
    <scope>NUCLEOTIDE SEQUENCE [LARGE SCALE GENOMIC DNA]</scope>
    <source>
        <strain evidence="12">074W</strain>
    </source>
</reference>
<keyword evidence="12" id="KW-1185">Reference proteome</keyword>
<dbReference type="PANTHER" id="PTHR10015:SF427">
    <property type="entry name" value="HEAT SHOCK FACTOR PROTEIN"/>
    <property type="match status" value="1"/>
</dbReference>
<comment type="subunit">
    <text evidence="2">Homotrimer.</text>
</comment>
<sequence length="517" mass="59727">MRSGTTLSSLHNSHTEDATSLRASSYAGNIPMPTPFLSKLYELVDDPNTTNLVSWMDSGDSFMVHRPNEFAREILPRYFKHNNFSSFVRQLNQYGFHKLDPDRWVFGHANFVRGRKDLLLKISRKKSHVAPEGYHKVKGTTSNTTSETVSHRMGVTDIERSQPVIELGNYGNSNVLEILKRDKNALYQEFMLSRQREEELRQRCIANERRIYKLENQMEQVRQFFVSYFEPILQYYSLSRKRKRLPAPENAENTDSKQTNGFDYSHSDGEDYIAKDQLGDTQASVLREASQKLLLDLFRLKRSNSPSFPPASVQELRDSNRREHADMESRAQRLFQGGENISKPPSFVVEEGGPDEERTSQTRSYSFSDSRNQEADTELWSRGNFLYDYGDSVAQTQEEHLFSDMTPLQVEDELHSSTQSNPIAMSGQQPLEKNKFAYLPINYNGNEEMNAADVRLQSSLNRIFSKDKQEEDSYGMFEMDDMIREFPYRDGSVSLDEIGDIASLLEGEEVNYERLER</sequence>
<dbReference type="SUPFAM" id="SSF46785">
    <property type="entry name" value="Winged helix' DNA-binding domain"/>
    <property type="match status" value="1"/>
</dbReference>
<dbReference type="KEGG" id="gsl:Gasu_51330"/>
<feature type="region of interest" description="Disordered" evidence="9">
    <location>
        <begin position="243"/>
        <end position="268"/>
    </location>
</feature>
<keyword evidence="4" id="KW-0805">Transcription regulation</keyword>
<feature type="compositionally biased region" description="Polar residues" evidence="9">
    <location>
        <begin position="251"/>
        <end position="262"/>
    </location>
</feature>
<dbReference type="STRING" id="130081.M2WTP1"/>
<comment type="subcellular location">
    <subcellularLocation>
        <location evidence="1">Nucleus</location>
    </subcellularLocation>
</comment>
<feature type="compositionally biased region" description="Basic and acidic residues" evidence="9">
    <location>
        <begin position="315"/>
        <end position="331"/>
    </location>
</feature>
<dbReference type="FunFam" id="1.10.10.10:FF:000037">
    <property type="entry name" value="Heat stress transcription factor B-4"/>
    <property type="match status" value="1"/>
</dbReference>
<dbReference type="Proteomes" id="UP000030680">
    <property type="component" value="Unassembled WGS sequence"/>
</dbReference>
<evidence type="ECO:0000313" key="12">
    <source>
        <dbReference type="Proteomes" id="UP000030680"/>
    </source>
</evidence>
<evidence type="ECO:0000256" key="4">
    <source>
        <dbReference type="ARBA" id="ARBA00023015"/>
    </source>
</evidence>
<dbReference type="InterPro" id="IPR000232">
    <property type="entry name" value="HSF_DNA-bd"/>
</dbReference>
<dbReference type="Gramene" id="EME27275">
    <property type="protein sequence ID" value="EME27275"/>
    <property type="gene ID" value="Gasu_51330"/>
</dbReference>
<name>M2WTP1_GALSU</name>
<dbReference type="Gene3D" id="1.10.10.10">
    <property type="entry name" value="Winged helix-like DNA-binding domain superfamily/Winged helix DNA-binding domain"/>
    <property type="match status" value="1"/>
</dbReference>
<keyword evidence="5" id="KW-0238">DNA-binding</keyword>
<keyword evidence="6" id="KW-0804">Transcription</keyword>
<evidence type="ECO:0000256" key="2">
    <source>
        <dbReference type="ARBA" id="ARBA00011233"/>
    </source>
</evidence>
<dbReference type="SMART" id="SM00415">
    <property type="entry name" value="HSF"/>
    <property type="match status" value="1"/>
</dbReference>
<dbReference type="PANTHER" id="PTHR10015">
    <property type="entry name" value="HEAT SHOCK TRANSCRIPTION FACTOR"/>
    <property type="match status" value="1"/>
</dbReference>
<evidence type="ECO:0000256" key="7">
    <source>
        <dbReference type="ARBA" id="ARBA00023242"/>
    </source>
</evidence>
<proteinExistence type="inferred from homology"/>
<evidence type="ECO:0000256" key="9">
    <source>
        <dbReference type="SAM" id="MobiDB-lite"/>
    </source>
</evidence>
<dbReference type="AlphaFoldDB" id="M2WTP1"/>
<dbReference type="InterPro" id="IPR036390">
    <property type="entry name" value="WH_DNA-bd_sf"/>
</dbReference>
<accession>M2WTP1</accession>
<evidence type="ECO:0000313" key="11">
    <source>
        <dbReference type="EMBL" id="EME27275.1"/>
    </source>
</evidence>
<dbReference type="Pfam" id="PF00447">
    <property type="entry name" value="HSF_DNA-bind"/>
    <property type="match status" value="1"/>
</dbReference>
<feature type="compositionally biased region" description="Polar residues" evidence="9">
    <location>
        <begin position="361"/>
        <end position="370"/>
    </location>
</feature>
<protein>
    <submittedName>
        <fullName evidence="11">Heat shock transcription</fullName>
    </submittedName>
</protein>
<dbReference type="EMBL" id="KB454534">
    <property type="protein sequence ID" value="EME27275.1"/>
    <property type="molecule type" value="Genomic_DNA"/>
</dbReference>
<evidence type="ECO:0000259" key="10">
    <source>
        <dbReference type="PROSITE" id="PS00434"/>
    </source>
</evidence>
<dbReference type="GeneID" id="17086198"/>
<evidence type="ECO:0000256" key="8">
    <source>
        <dbReference type="RuleBase" id="RU004020"/>
    </source>
</evidence>
<feature type="domain" description="HSF-type DNA-binding" evidence="10">
    <location>
        <begin position="75"/>
        <end position="99"/>
    </location>
</feature>
<keyword evidence="11" id="KW-0346">Stress response</keyword>
<dbReference type="PRINTS" id="PR00056">
    <property type="entry name" value="HSFDOMAIN"/>
</dbReference>
<gene>
    <name evidence="11" type="ORF">Gasu_51330</name>
</gene>
<organism evidence="11 12">
    <name type="scientific">Galdieria sulphuraria</name>
    <name type="common">Red alga</name>
    <dbReference type="NCBI Taxonomy" id="130081"/>
    <lineage>
        <taxon>Eukaryota</taxon>
        <taxon>Rhodophyta</taxon>
        <taxon>Bangiophyceae</taxon>
        <taxon>Galdieriales</taxon>
        <taxon>Galdieriaceae</taxon>
        <taxon>Galdieria</taxon>
    </lineage>
</organism>
<dbReference type="eggNOG" id="KOG0627">
    <property type="taxonomic scope" value="Eukaryota"/>
</dbReference>
<comment type="similarity">
    <text evidence="8">Belongs to the HSF family.</text>
</comment>
<dbReference type="GO" id="GO:0005634">
    <property type="term" value="C:nucleus"/>
    <property type="evidence" value="ECO:0007669"/>
    <property type="project" value="UniProtKB-SubCell"/>
</dbReference>
<dbReference type="RefSeq" id="XP_005703795.1">
    <property type="nucleotide sequence ID" value="XM_005703738.1"/>
</dbReference>
<dbReference type="GO" id="GO:0043565">
    <property type="term" value="F:sequence-specific DNA binding"/>
    <property type="evidence" value="ECO:0007669"/>
    <property type="project" value="InterPro"/>
</dbReference>
<dbReference type="OrthoDB" id="60033at2759"/>